<dbReference type="AlphaFoldDB" id="A0A840WHV9"/>
<dbReference type="SUPFAM" id="SSF52242">
    <property type="entry name" value="Cobalamin (vitamin B12)-binding domain"/>
    <property type="match status" value="1"/>
</dbReference>
<accession>A0A840WHV9</accession>
<dbReference type="InterPro" id="IPR006158">
    <property type="entry name" value="Cobalamin-bd"/>
</dbReference>
<proteinExistence type="predicted"/>
<sequence>MDDLRLRDVDDQTVLGAENRARPFLRSVLQEVRRVRTPQDIRKAGQIDVNIPSICAEMVRATPDEALAYVSRLCARGLTVDHLFESVFARISVALGEQWCQDDISFADMTFAYTNLQIVLHHHRCAYVGSPPVIPKARLLFATLPKESHLFGLLLLCARLEKLGYATHSMGAAEPEEIVAKMATGTFEAVGLSCGGRIAIDHLNEALAALAQARVKTPILVGGMLAACHEPERAAHKVDLWSSSFEELTHFLDKNVVLRFQDT</sequence>
<dbReference type="GO" id="GO:0046872">
    <property type="term" value="F:metal ion binding"/>
    <property type="evidence" value="ECO:0007669"/>
    <property type="project" value="InterPro"/>
</dbReference>
<name>A0A840WHV9_9RHOB</name>
<gene>
    <name evidence="2" type="ORF">FHS89_000059</name>
</gene>
<dbReference type="RefSeq" id="WP_184007294.1">
    <property type="nucleotide sequence ID" value="NZ_JACIJS010000001.1"/>
</dbReference>
<comment type="caution">
    <text evidence="2">The sequence shown here is derived from an EMBL/GenBank/DDBJ whole genome shotgun (WGS) entry which is preliminary data.</text>
</comment>
<feature type="domain" description="B12-binding" evidence="1">
    <location>
        <begin position="138"/>
        <end position="232"/>
    </location>
</feature>
<keyword evidence="3" id="KW-1185">Reference proteome</keyword>
<dbReference type="EMBL" id="JACIJS010000001">
    <property type="protein sequence ID" value="MBB5514061.1"/>
    <property type="molecule type" value="Genomic_DNA"/>
</dbReference>
<evidence type="ECO:0000313" key="2">
    <source>
        <dbReference type="EMBL" id="MBB5514061.1"/>
    </source>
</evidence>
<dbReference type="Proteomes" id="UP000553766">
    <property type="component" value="Unassembled WGS sequence"/>
</dbReference>
<dbReference type="GO" id="GO:0031419">
    <property type="term" value="F:cobalamin binding"/>
    <property type="evidence" value="ECO:0007669"/>
    <property type="project" value="InterPro"/>
</dbReference>
<evidence type="ECO:0000259" key="1">
    <source>
        <dbReference type="Pfam" id="PF02310"/>
    </source>
</evidence>
<protein>
    <submittedName>
        <fullName evidence="2">Methylmalonyl-CoA mutase cobalamin-binding subunit</fullName>
    </submittedName>
</protein>
<dbReference type="Pfam" id="PF02310">
    <property type="entry name" value="B12-binding"/>
    <property type="match status" value="1"/>
</dbReference>
<organism evidence="2 3">
    <name type="scientific">Rubricella aquisinus</name>
    <dbReference type="NCBI Taxonomy" id="2028108"/>
    <lineage>
        <taxon>Bacteria</taxon>
        <taxon>Pseudomonadati</taxon>
        <taxon>Pseudomonadota</taxon>
        <taxon>Alphaproteobacteria</taxon>
        <taxon>Rhodobacterales</taxon>
        <taxon>Paracoccaceae</taxon>
        <taxon>Rubricella</taxon>
    </lineage>
</organism>
<evidence type="ECO:0000313" key="3">
    <source>
        <dbReference type="Proteomes" id="UP000553766"/>
    </source>
</evidence>
<dbReference type="Gene3D" id="3.40.50.280">
    <property type="entry name" value="Cobalamin-binding domain"/>
    <property type="match status" value="1"/>
</dbReference>
<reference evidence="2 3" key="1">
    <citation type="submission" date="2020-08" db="EMBL/GenBank/DDBJ databases">
        <title>Genomic Encyclopedia of Type Strains, Phase IV (KMG-IV): sequencing the most valuable type-strain genomes for metagenomic binning, comparative biology and taxonomic classification.</title>
        <authorList>
            <person name="Goeker M."/>
        </authorList>
    </citation>
    <scope>NUCLEOTIDE SEQUENCE [LARGE SCALE GENOMIC DNA]</scope>
    <source>
        <strain evidence="2 3">DSM 103377</strain>
    </source>
</reference>
<dbReference type="InterPro" id="IPR036724">
    <property type="entry name" value="Cobalamin-bd_sf"/>
</dbReference>